<sequence length="593" mass="63600">MMFFKAIVAFLLQVTALVAAADTAAWKSRSIYFVLTDRVARSSSDTGGGSCSNLGKYCGGTFKGLESKLDYIKGLGFDAIWITPVVANSADGYHGYWAQDLYAVNSNYGTAADLKSLVSAAHEKGLYVMVDVVANHMGFANIADNRPAPLNQASSYHAACDINYSNQTSVENCRIANLPDINTQSSEIRTLLNTWVGWLVKEYSFDGVRIDTVKHVEKDFWSGFSSAIGAYSIGEVFDGNPSYLAGYANLMPGLLNYAVYYPMNNFYQQKGSSQTLVDMIDTVSSSFPDPAALGTFLDNHDNPRWLNQKNDQTLLKNALAFVILSRGIPILYYGTEQGYAGGADPANREDLWRSNFNTNTNLYQAIAKLSAARKAAGGLAGNDHMHLYVADTAYAWSRAGGNLIVLTTNAGSSSNAQHCFNTQKANGQWTNVYGNSATVTSDGNGQACVNVASGEPIVLLASTASPTTTATPTTLRASSTSIRSTIGTVCPTTVSVSFTERVVTVPGDTIKISGNTTQLGNWNAASAPALSASQYTSNNPVWNITLRMVPGQAVQYKFVKVSSSGALSWESDPNRAYTVPACQASATVSSEWR</sequence>
<comment type="caution">
    <text evidence="1">The sequence shown here is derived from an EMBL/GenBank/DDBJ whole genome shotgun (WGS) entry which is preliminary data.</text>
</comment>
<dbReference type="Proteomes" id="UP000799754">
    <property type="component" value="Unassembled WGS sequence"/>
</dbReference>
<evidence type="ECO:0000313" key="2">
    <source>
        <dbReference type="Proteomes" id="UP000799754"/>
    </source>
</evidence>
<dbReference type="EMBL" id="MU006711">
    <property type="protein sequence ID" value="KAF2629058.1"/>
    <property type="molecule type" value="Genomic_DNA"/>
</dbReference>
<name>A0ACB6S4U1_9PLEO</name>
<protein>
    <submittedName>
        <fullName evidence="1">Carbohydrate-binding module family 20 protein</fullName>
    </submittedName>
</protein>
<proteinExistence type="predicted"/>
<evidence type="ECO:0000313" key="1">
    <source>
        <dbReference type="EMBL" id="KAF2629058.1"/>
    </source>
</evidence>
<organism evidence="1 2">
    <name type="scientific">Macroventuria anomochaeta</name>
    <dbReference type="NCBI Taxonomy" id="301207"/>
    <lineage>
        <taxon>Eukaryota</taxon>
        <taxon>Fungi</taxon>
        <taxon>Dikarya</taxon>
        <taxon>Ascomycota</taxon>
        <taxon>Pezizomycotina</taxon>
        <taxon>Dothideomycetes</taxon>
        <taxon>Pleosporomycetidae</taxon>
        <taxon>Pleosporales</taxon>
        <taxon>Pleosporineae</taxon>
        <taxon>Didymellaceae</taxon>
        <taxon>Macroventuria</taxon>
    </lineage>
</organism>
<keyword evidence="2" id="KW-1185">Reference proteome</keyword>
<accession>A0ACB6S4U1</accession>
<reference evidence="1" key="1">
    <citation type="journal article" date="2020" name="Stud. Mycol.">
        <title>101 Dothideomycetes genomes: a test case for predicting lifestyles and emergence of pathogens.</title>
        <authorList>
            <person name="Haridas S."/>
            <person name="Albert R."/>
            <person name="Binder M."/>
            <person name="Bloem J."/>
            <person name="Labutti K."/>
            <person name="Salamov A."/>
            <person name="Andreopoulos B."/>
            <person name="Baker S."/>
            <person name="Barry K."/>
            <person name="Bills G."/>
            <person name="Bluhm B."/>
            <person name="Cannon C."/>
            <person name="Castanera R."/>
            <person name="Culley D."/>
            <person name="Daum C."/>
            <person name="Ezra D."/>
            <person name="Gonzalez J."/>
            <person name="Henrissat B."/>
            <person name="Kuo A."/>
            <person name="Liang C."/>
            <person name="Lipzen A."/>
            <person name="Lutzoni F."/>
            <person name="Magnuson J."/>
            <person name="Mondo S."/>
            <person name="Nolan M."/>
            <person name="Ohm R."/>
            <person name="Pangilinan J."/>
            <person name="Park H.-J."/>
            <person name="Ramirez L."/>
            <person name="Alfaro M."/>
            <person name="Sun H."/>
            <person name="Tritt A."/>
            <person name="Yoshinaga Y."/>
            <person name="Zwiers L.-H."/>
            <person name="Turgeon B."/>
            <person name="Goodwin S."/>
            <person name="Spatafora J."/>
            <person name="Crous P."/>
            <person name="Grigoriev I."/>
        </authorList>
    </citation>
    <scope>NUCLEOTIDE SEQUENCE</scope>
    <source>
        <strain evidence="1">CBS 525.71</strain>
    </source>
</reference>
<gene>
    <name evidence="1" type="ORF">BU25DRAFT_338135</name>
</gene>